<organism evidence="3 4">
    <name type="scientific">Symbiodinium pilosum</name>
    <name type="common">Dinoflagellate</name>
    <dbReference type="NCBI Taxonomy" id="2952"/>
    <lineage>
        <taxon>Eukaryota</taxon>
        <taxon>Sar</taxon>
        <taxon>Alveolata</taxon>
        <taxon>Dinophyceae</taxon>
        <taxon>Suessiales</taxon>
        <taxon>Symbiodiniaceae</taxon>
        <taxon>Symbiodinium</taxon>
    </lineage>
</organism>
<keyword evidence="1" id="KW-0472">Membrane</keyword>
<dbReference type="PANTHER" id="PTHR45655:SF13">
    <property type="entry name" value="SOLUBLE GUANYLATE CYCLASE GCY-32-RELATED"/>
    <property type="match status" value="1"/>
</dbReference>
<feature type="transmembrane region" description="Helical" evidence="1">
    <location>
        <begin position="590"/>
        <end position="613"/>
    </location>
</feature>
<dbReference type="EMBL" id="CAJNIZ010042649">
    <property type="protein sequence ID" value="CAE7630651.1"/>
    <property type="molecule type" value="Genomic_DNA"/>
</dbReference>
<dbReference type="AlphaFoldDB" id="A0A812VHF3"/>
<proteinExistence type="predicted"/>
<evidence type="ECO:0000313" key="3">
    <source>
        <dbReference type="EMBL" id="CAE7630651.1"/>
    </source>
</evidence>
<evidence type="ECO:0000256" key="1">
    <source>
        <dbReference type="SAM" id="Phobius"/>
    </source>
</evidence>
<feature type="transmembrane region" description="Helical" evidence="1">
    <location>
        <begin position="648"/>
        <end position="669"/>
    </location>
</feature>
<dbReference type="Proteomes" id="UP000649617">
    <property type="component" value="Unassembled WGS sequence"/>
</dbReference>
<dbReference type="InterPro" id="IPR038158">
    <property type="entry name" value="H-NOX_domain_sf"/>
</dbReference>
<dbReference type="InterPro" id="IPR011644">
    <property type="entry name" value="Heme_NO-bd"/>
</dbReference>
<keyword evidence="1" id="KW-1133">Transmembrane helix</keyword>
<dbReference type="OrthoDB" id="1890790at2759"/>
<dbReference type="GO" id="GO:0020037">
    <property type="term" value="F:heme binding"/>
    <property type="evidence" value="ECO:0007669"/>
    <property type="project" value="InterPro"/>
</dbReference>
<dbReference type="PANTHER" id="PTHR45655">
    <property type="entry name" value="GUANYLATE CYCLASE SOLUBLE SUBUNIT BETA-2"/>
    <property type="match status" value="1"/>
</dbReference>
<gene>
    <name evidence="3" type="primary">GUCY1B1</name>
    <name evidence="3" type="ORF">SPIL2461_LOCUS16539</name>
</gene>
<sequence>MRVPIPNASFIIKAWVKIKAEAGLSLALRTWNLFSFASIPTGGFARQEYYEDDVTLQLVSAISKVTNLDVSTVLHVFGEFFIVWLMENGYASMLRNQGSNMLEFMSAMNDLHKGLKKGLPHLVPPRMICTKDADEALSLEYVSYRSGLAPMMSGLVTQVGRSLFHSDYMCTMETQWKSQDENGKPLEHTRFRISRISGLALDQAPDPDEVDEGLSAICMEYQQLKRRGHDFLQRNACMASAWSYILVERVKCLQDMAYVHRFGRIFCFEQFKSVLGMLTSRGQEEQMASSQGRLAISVRFNVFSRFVAFPADPFCEDEPLVRLSAGKRYRQAILPFGPGTTMFASGFGAGRIPDAYNYCCCCPAERGAQCAMSRAPDSNIRAIVPGSAGLMHGWELVLGTIVQGRFGGTDRFILRIHKVPIELLVCAIPDPLRGGEMLRALADTPNDDVLETVAAQALLDAAWRLVQQRKIFDITCEVVNVFFTCSWIFWRDHSGLWPCLVFCFMKEVAEKSIEFTRACKKGWAVPPLLLLGTLLNVTLYVLLIYQALEYEDYPHERLGQIPIAIWGCMRWWSLLGHLRGFKAIGPRILPILFALGSMGPFFMVSFIIMLGFLSSFYALADTDADAQRVRGIYLLAMLGEAGEWFLDFWVFVFVIVMCVVFLNLLIGILGEAYDMHRDKAEVIFGRERARVARSIFLRLWPVDWPESPGTLRAFFLSLFTQNTSGRHKSYLWVAVPQDHGLNVARLTEMKEHVSQECDRIGDRVVQALHDMKQQLAYKESATARCPFSGAPLPRAW</sequence>
<keyword evidence="4" id="KW-1185">Reference proteome</keyword>
<name>A0A812VHF3_SYMPI</name>
<comment type="caution">
    <text evidence="3">The sequence shown here is derived from an EMBL/GenBank/DDBJ whole genome shotgun (WGS) entry which is preliminary data.</text>
</comment>
<evidence type="ECO:0000313" key="4">
    <source>
        <dbReference type="Proteomes" id="UP000649617"/>
    </source>
</evidence>
<feature type="domain" description="Heme NO-binding" evidence="2">
    <location>
        <begin position="39"/>
        <end position="167"/>
    </location>
</feature>
<accession>A0A812VHF3</accession>
<reference evidence="3" key="1">
    <citation type="submission" date="2021-02" db="EMBL/GenBank/DDBJ databases">
        <authorList>
            <person name="Dougan E. K."/>
            <person name="Rhodes N."/>
            <person name="Thang M."/>
            <person name="Chan C."/>
        </authorList>
    </citation>
    <scope>NUCLEOTIDE SEQUENCE</scope>
</reference>
<dbReference type="Gene3D" id="3.90.1520.10">
    <property type="entry name" value="H-NOX domain"/>
    <property type="match status" value="1"/>
</dbReference>
<dbReference type="SUPFAM" id="SSF111126">
    <property type="entry name" value="Ligand-binding domain in the NO signalling and Golgi transport"/>
    <property type="match status" value="1"/>
</dbReference>
<protein>
    <submittedName>
        <fullName evidence="3">GUCY1B1 protein</fullName>
    </submittedName>
</protein>
<dbReference type="Pfam" id="PF07700">
    <property type="entry name" value="HNOB"/>
    <property type="match status" value="1"/>
</dbReference>
<feature type="transmembrane region" description="Helical" evidence="1">
    <location>
        <begin position="528"/>
        <end position="548"/>
    </location>
</feature>
<evidence type="ECO:0000259" key="2">
    <source>
        <dbReference type="Pfam" id="PF07700"/>
    </source>
</evidence>
<keyword evidence="1" id="KW-0812">Transmembrane</keyword>
<dbReference type="InterPro" id="IPR024096">
    <property type="entry name" value="NO_sig/Golgi_transp_ligand-bd"/>
</dbReference>